<dbReference type="GO" id="GO:0033819">
    <property type="term" value="F:lipoyl(octanoyl) transferase activity"/>
    <property type="evidence" value="ECO:0007669"/>
    <property type="project" value="UniProtKB-EC"/>
</dbReference>
<name>A0ABX8V1Y2_9BACT</name>
<dbReference type="EC" id="2.3.1.181" evidence="2"/>
<keyword evidence="2" id="KW-0012">Acyltransferase</keyword>
<proteinExistence type="predicted"/>
<dbReference type="EMBL" id="CP075587">
    <property type="protein sequence ID" value="QYF49218.1"/>
    <property type="molecule type" value="Genomic_DNA"/>
</dbReference>
<dbReference type="PROSITE" id="PS51733">
    <property type="entry name" value="BPL_LPL_CATALYTIC"/>
    <property type="match status" value="1"/>
</dbReference>
<feature type="domain" description="BPL/LPL catalytic" evidence="1">
    <location>
        <begin position="13"/>
        <end position="217"/>
    </location>
</feature>
<evidence type="ECO:0000313" key="2">
    <source>
        <dbReference type="EMBL" id="QYF49218.1"/>
    </source>
</evidence>
<protein>
    <submittedName>
        <fullName evidence="2">Octanoyltransferase LipM</fullName>
        <ecNumber evidence="2">2.3.1.181</ecNumber>
    </submittedName>
</protein>
<dbReference type="PANTHER" id="PTHR43679:SF2">
    <property type="entry name" value="OCTANOYL-[GCVH]:PROTEIN N-OCTANOYLTRANSFERASE"/>
    <property type="match status" value="1"/>
</dbReference>
<dbReference type="Proteomes" id="UP000826014">
    <property type="component" value="Chromosome"/>
</dbReference>
<dbReference type="Gene3D" id="3.30.930.10">
    <property type="entry name" value="Bira Bifunctional Protein, Domain 2"/>
    <property type="match status" value="1"/>
</dbReference>
<dbReference type="InterPro" id="IPR045864">
    <property type="entry name" value="aa-tRNA-synth_II/BPL/LPL"/>
</dbReference>
<organism evidence="2 3">
    <name type="scientific">Candidatus Rhabdochlamydia oedothoracis</name>
    <dbReference type="NCBI Taxonomy" id="2720720"/>
    <lineage>
        <taxon>Bacteria</taxon>
        <taxon>Pseudomonadati</taxon>
        <taxon>Chlamydiota</taxon>
        <taxon>Chlamydiia</taxon>
        <taxon>Parachlamydiales</taxon>
        <taxon>Candidatus Rhabdochlamydiaceae</taxon>
        <taxon>Candidatus Rhabdochlamydia</taxon>
    </lineage>
</organism>
<evidence type="ECO:0000259" key="1">
    <source>
        <dbReference type="PROSITE" id="PS51733"/>
    </source>
</evidence>
<dbReference type="RefSeq" id="WP_215217476.1">
    <property type="nucleotide sequence ID" value="NZ_CP075587.1"/>
</dbReference>
<dbReference type="SUPFAM" id="SSF55681">
    <property type="entry name" value="Class II aaRS and biotin synthetases"/>
    <property type="match status" value="1"/>
</dbReference>
<keyword evidence="2" id="KW-0808">Transferase</keyword>
<gene>
    <name evidence="2" type="ORF">RHABOEDO_001514</name>
</gene>
<dbReference type="Pfam" id="PF21948">
    <property type="entry name" value="LplA-B_cat"/>
    <property type="match status" value="1"/>
</dbReference>
<evidence type="ECO:0000313" key="3">
    <source>
        <dbReference type="Proteomes" id="UP000826014"/>
    </source>
</evidence>
<accession>A0ABX8V1Y2</accession>
<keyword evidence="3" id="KW-1185">Reference proteome</keyword>
<sequence length="229" mass="25575">MRFDTELLENAKNFLIPVLHFYEWESPSATYGYFTDPASLLFLDQIGPLDLAKRPTGGGVIFHIWDFAFSILVPASSALYSVNTLNNYALINAIVLSSIESFLGNSTSFYLTPQDGASLVKDCKHFCMAKPTQYDVMLKNKKVAGAAQRKTKKGFLHQGSICLQLPDRKYLNQIIRSKEVIDAMYAHTFPLLGDQAVSKAQIESAKVDLQTLLTCDLNRICLKYSQANC</sequence>
<reference evidence="2 3" key="1">
    <citation type="journal article" date="2022" name="bioRxiv">
        <title>Ecology and evolution of chlamydial symbionts of arthropods.</title>
        <authorList>
            <person name="Halter T."/>
            <person name="Koestlbacher S."/>
            <person name="Collingro A."/>
            <person name="Sixt B.S."/>
            <person name="Toenshoff E.R."/>
            <person name="Hendrickx F."/>
            <person name="Kostanjsek R."/>
            <person name="Horn M."/>
        </authorList>
    </citation>
    <scope>NUCLEOTIDE SEQUENCE [LARGE SCALE GENOMIC DNA]</scope>
    <source>
        <strain evidence="2">W744xW776</strain>
    </source>
</reference>
<dbReference type="InterPro" id="IPR004143">
    <property type="entry name" value="BPL_LPL_catalytic"/>
</dbReference>
<dbReference type="InterPro" id="IPR050664">
    <property type="entry name" value="Octanoyltrans_LipM/LipL"/>
</dbReference>
<dbReference type="PANTHER" id="PTHR43679">
    <property type="entry name" value="OCTANOYLTRANSFERASE LIPM-RELATED"/>
    <property type="match status" value="1"/>
</dbReference>